<accession>A0A2D3V7A4</accession>
<dbReference type="EMBL" id="FJUY01000014">
    <property type="protein sequence ID" value="CZT22770.1"/>
    <property type="molecule type" value="Genomic_DNA"/>
</dbReference>
<dbReference type="Gene3D" id="3.30.200.20">
    <property type="entry name" value="Phosphorylase Kinase, domain 1"/>
    <property type="match status" value="1"/>
</dbReference>
<evidence type="ECO:0000256" key="5">
    <source>
        <dbReference type="ARBA" id="ARBA00022840"/>
    </source>
</evidence>
<dbReference type="OrthoDB" id="63267at2759"/>
<evidence type="ECO:0000256" key="1">
    <source>
        <dbReference type="ARBA" id="ARBA00022527"/>
    </source>
</evidence>
<dbReference type="RefSeq" id="XP_023629494.1">
    <property type="nucleotide sequence ID" value="XM_023773726.1"/>
</dbReference>
<evidence type="ECO:0000313" key="7">
    <source>
        <dbReference type="EMBL" id="CZT22770.1"/>
    </source>
</evidence>
<evidence type="ECO:0000313" key="8">
    <source>
        <dbReference type="Proteomes" id="UP000225277"/>
    </source>
</evidence>
<reference evidence="7 8" key="1">
    <citation type="submission" date="2016-03" db="EMBL/GenBank/DDBJ databases">
        <authorList>
            <person name="Ploux O."/>
        </authorList>
    </citation>
    <scope>NUCLEOTIDE SEQUENCE [LARGE SCALE GENOMIC DNA]</scope>
    <source>
        <strain evidence="7 8">URUG2</strain>
    </source>
</reference>
<dbReference type="PROSITE" id="PS50011">
    <property type="entry name" value="PROTEIN_KINASE_DOM"/>
    <property type="match status" value="1"/>
</dbReference>
<keyword evidence="1" id="KW-0723">Serine/threonine-protein kinase</keyword>
<dbReference type="GO" id="GO:0004674">
    <property type="term" value="F:protein serine/threonine kinase activity"/>
    <property type="evidence" value="ECO:0007669"/>
    <property type="project" value="UniProtKB-KW"/>
</dbReference>
<dbReference type="GeneID" id="35603570"/>
<evidence type="ECO:0000259" key="6">
    <source>
        <dbReference type="PROSITE" id="PS50011"/>
    </source>
</evidence>
<gene>
    <name evidence="7" type="ORF">RCC_08477</name>
</gene>
<evidence type="ECO:0000256" key="4">
    <source>
        <dbReference type="ARBA" id="ARBA00022777"/>
    </source>
</evidence>
<dbReference type="Gene3D" id="1.10.510.10">
    <property type="entry name" value="Transferase(Phosphotransferase) domain 1"/>
    <property type="match status" value="1"/>
</dbReference>
<dbReference type="GO" id="GO:0005524">
    <property type="term" value="F:ATP binding"/>
    <property type="evidence" value="ECO:0007669"/>
    <property type="project" value="UniProtKB-KW"/>
</dbReference>
<name>A0A2D3V7A4_9PEZI</name>
<dbReference type="Pfam" id="PF00069">
    <property type="entry name" value="Pkinase"/>
    <property type="match status" value="1"/>
</dbReference>
<keyword evidence="8" id="KW-1185">Reference proteome</keyword>
<keyword evidence="2" id="KW-0808">Transferase</keyword>
<dbReference type="Proteomes" id="UP000225277">
    <property type="component" value="Unassembled WGS sequence"/>
</dbReference>
<protein>
    <recommendedName>
        <fullName evidence="6">Protein kinase domain-containing protein</fullName>
    </recommendedName>
</protein>
<dbReference type="STRING" id="112498.A0A2D3V7A4"/>
<dbReference type="PANTHER" id="PTHR24351">
    <property type="entry name" value="RIBOSOMAL PROTEIN S6 KINASE"/>
    <property type="match status" value="1"/>
</dbReference>
<evidence type="ECO:0000256" key="3">
    <source>
        <dbReference type="ARBA" id="ARBA00022741"/>
    </source>
</evidence>
<dbReference type="AlphaFoldDB" id="A0A2D3V7A4"/>
<dbReference type="InterPro" id="IPR000719">
    <property type="entry name" value="Prot_kinase_dom"/>
</dbReference>
<feature type="domain" description="Protein kinase" evidence="6">
    <location>
        <begin position="188"/>
        <end position="441"/>
    </location>
</feature>
<keyword evidence="4" id="KW-0418">Kinase</keyword>
<keyword evidence="5" id="KW-0067">ATP-binding</keyword>
<sequence>MAVRWKMPNKSLVRYSAENPPTVSNCMTLSTRQERPGAFHAVVQVPQRTHVGTLMVAVDQASLIIPDEYKDSSAKPYALIDFDKSQVRVDSSYSGSLENPKWSGFPRLITKFMVAKVADLTIHLYIPTASDDQDILLGYVRLLPDFEANDEERQFTFRLLDLHRGGTIRVGAEYLPSKTESGARQVWLKQPSTDYEGLHVRTYALQDMNIDRVYAAKRFCKREAQSPAWYAQFIRKVDHPFIAPLLFTVETSDEIYLLSPLICGGHLYHYLQMDGGFELERATHYAAEIVSALAYVQSLDIMFQYCGRLQPSNLRLDVVGHIMICDFELHIGYHELVPNQEDMQWNAYPSPELLLGLPTTKTTDWWTLGSILFKMLLGVPPFVEKNRQAAHSRILANKPLLFPEPNSLTAEAKDILRRLLCAPQQRLGLNGTWEIEEHPFFRRIDWGRLRGREYTPAFKPSDEGPAMIFSTKQTEKERRLMDWQFALWGMTIERKPLPRG</sequence>
<dbReference type="InterPro" id="IPR011009">
    <property type="entry name" value="Kinase-like_dom_sf"/>
</dbReference>
<organism evidence="7 8">
    <name type="scientific">Ramularia collo-cygni</name>
    <dbReference type="NCBI Taxonomy" id="112498"/>
    <lineage>
        <taxon>Eukaryota</taxon>
        <taxon>Fungi</taxon>
        <taxon>Dikarya</taxon>
        <taxon>Ascomycota</taxon>
        <taxon>Pezizomycotina</taxon>
        <taxon>Dothideomycetes</taxon>
        <taxon>Dothideomycetidae</taxon>
        <taxon>Mycosphaerellales</taxon>
        <taxon>Mycosphaerellaceae</taxon>
        <taxon>Ramularia</taxon>
    </lineage>
</organism>
<proteinExistence type="predicted"/>
<keyword evidence="3" id="KW-0547">Nucleotide-binding</keyword>
<dbReference type="SUPFAM" id="SSF56112">
    <property type="entry name" value="Protein kinase-like (PK-like)"/>
    <property type="match status" value="1"/>
</dbReference>
<dbReference type="SMART" id="SM00220">
    <property type="entry name" value="S_TKc"/>
    <property type="match status" value="1"/>
</dbReference>
<evidence type="ECO:0000256" key="2">
    <source>
        <dbReference type="ARBA" id="ARBA00022679"/>
    </source>
</evidence>